<dbReference type="OrthoDB" id="9798761at2"/>
<protein>
    <submittedName>
        <fullName evidence="2">DUF262 domain-containing protein</fullName>
    </submittedName>
</protein>
<accession>A0A431VQ45</accession>
<sequence length="624" mass="71989">MTQAQDQARSESLKQLVAQLEAEPPVVLLPEFQRDFVWEMEQTYALFDSLIRGIFVGSVIYGKPSFELSLREVDKRPRKGPGSRAKIGIKHYTEEEMKHASQQDGLKILLDGQQRTTSLYRALRGIDKVYYVVQPGAVDLKAEEFAQKSLEDLMHDDNDDFDGIQGSDSAEVICVPLDYAFEYMLTVPRERDVEKFFREQTERGKALAAAEDQAALNAAFEVFLQVLSKLKTMYEQQQLLSYYLLDMELEKFTTFFERSNSKGIQLNFTDVLAAKVFGKFNLRQQFDKFADTNPDISVNRELMVRAIALMTGRFDKIEKGQLLKRLTADDFVEHWDEMTGLLKQTLEYLHNQKLLVAIRWLPYDNMLLPLMMFFKELNRQGDTSPSQQQWDFLQWWYWAVIFSERYTAATNEKIVQDSRVLQRVARNEPLDAKAFARFRPTLEVDDLLTYTRSSSAVYRGVFNLIHFMGGGLKDWHSNANLATGTLGVRNLHDHHYFPKNFLKRSADQQDVENAEAIMDSVLNRVLMPKDANWVATDKAPHEYLREFLEGTPKWKANPKLRESMQSHLVPESLLDDPQQSNRVEETLRERGRLIIALIKAQTVDVEDDIRAAHIPTGSRDVATP</sequence>
<organism evidence="2 3">
    <name type="scientific">Deinococcus radiophilus</name>
    <dbReference type="NCBI Taxonomy" id="32062"/>
    <lineage>
        <taxon>Bacteria</taxon>
        <taxon>Thermotogati</taxon>
        <taxon>Deinococcota</taxon>
        <taxon>Deinococci</taxon>
        <taxon>Deinococcales</taxon>
        <taxon>Deinococcaceae</taxon>
        <taxon>Deinococcus</taxon>
    </lineage>
</organism>
<evidence type="ECO:0000313" key="3">
    <source>
        <dbReference type="Proteomes" id="UP000277766"/>
    </source>
</evidence>
<dbReference type="Pfam" id="PF03235">
    <property type="entry name" value="GmrSD_N"/>
    <property type="match status" value="1"/>
</dbReference>
<name>A0A431VQ45_9DEIO</name>
<keyword evidence="3" id="KW-1185">Reference proteome</keyword>
<dbReference type="InterPro" id="IPR004919">
    <property type="entry name" value="GmrSD_N"/>
</dbReference>
<dbReference type="Proteomes" id="UP000277766">
    <property type="component" value="Unassembled WGS sequence"/>
</dbReference>
<proteinExistence type="predicted"/>
<comment type="caution">
    <text evidence="2">The sequence shown here is derived from an EMBL/GenBank/DDBJ whole genome shotgun (WGS) entry which is preliminary data.</text>
</comment>
<gene>
    <name evidence="2" type="ORF">EJ104_11415</name>
</gene>
<dbReference type="EMBL" id="RXPE01000031">
    <property type="protein sequence ID" value="RTR25306.1"/>
    <property type="molecule type" value="Genomic_DNA"/>
</dbReference>
<dbReference type="PANTHER" id="PTHR37292:SF2">
    <property type="entry name" value="DUF262 DOMAIN-CONTAINING PROTEIN"/>
    <property type="match status" value="1"/>
</dbReference>
<dbReference type="PANTHER" id="PTHR37292">
    <property type="entry name" value="VNG6097C"/>
    <property type="match status" value="1"/>
</dbReference>
<dbReference type="RefSeq" id="WP_126352929.1">
    <property type="nucleotide sequence ID" value="NZ_CP086385.1"/>
</dbReference>
<reference evidence="2 3" key="1">
    <citation type="submission" date="2018-12" db="EMBL/GenBank/DDBJ databases">
        <title>Deinococcus radiophilus ATCC 27603 genome sequencing and assembly.</title>
        <authorList>
            <person name="Maclea K.S."/>
            <person name="Maynard C.R."/>
        </authorList>
    </citation>
    <scope>NUCLEOTIDE SEQUENCE [LARGE SCALE GENOMIC DNA]</scope>
    <source>
        <strain evidence="2 3">ATCC 27603</strain>
    </source>
</reference>
<evidence type="ECO:0000313" key="2">
    <source>
        <dbReference type="EMBL" id="RTR25306.1"/>
    </source>
</evidence>
<feature type="domain" description="GmrSD restriction endonucleases N-terminal" evidence="1">
    <location>
        <begin position="19"/>
        <end position="277"/>
    </location>
</feature>
<dbReference type="AlphaFoldDB" id="A0A431VQ45"/>
<evidence type="ECO:0000259" key="1">
    <source>
        <dbReference type="Pfam" id="PF03235"/>
    </source>
</evidence>